<dbReference type="Pfam" id="PF07690">
    <property type="entry name" value="MFS_1"/>
    <property type="match status" value="1"/>
</dbReference>
<evidence type="ECO:0000256" key="2">
    <source>
        <dbReference type="ARBA" id="ARBA00022448"/>
    </source>
</evidence>
<dbReference type="InterPro" id="IPR022324">
    <property type="entry name" value="Bacilysin_exporter_BacE_put"/>
</dbReference>
<evidence type="ECO:0000313" key="10">
    <source>
        <dbReference type="Proteomes" id="UP000671862"/>
    </source>
</evidence>
<proteinExistence type="predicted"/>
<evidence type="ECO:0000259" key="8">
    <source>
        <dbReference type="PROSITE" id="PS50850"/>
    </source>
</evidence>
<evidence type="ECO:0000256" key="5">
    <source>
        <dbReference type="ARBA" id="ARBA00022989"/>
    </source>
</evidence>
<sequence>MKSHYFRNFWLYALGRLVSLTGSGIQALALSLYILDVTGSGTMMGTFLVVSMLPRLFFAPIAGVIGDRFNRKAIMIYMDFARGLLIAALAFIAYENMLTLTIIYISQLIISTMDIFFDPATGAMLPEIVPKENLTRANSILGAINSFSYIIGPAIGGILYPLGIGMVFILNATSFIISGISEIFIQYKQTTKKVKMSTKQFFSDLKEGIVFLKKRSDISLIMLFAMLTNFLLAPVIFVVIPYFARTIVGFSSQQYGILNSSWVVGSLIGNLLIASFFSKSSPGKLFDIGLFGQIFAYFVFNILMFPWSQNFFGGATWTYLGVIAFIFVTTGTLNAFVNTPLNVFFQKSIPTNVRSRVFSVLSVLSQLIVPLGTALYGFLVDNMPAHYLVLLALILTVIVTIPFLITGKLNILNNEGEKEYT</sequence>
<dbReference type="InterPro" id="IPR020846">
    <property type="entry name" value="MFS_dom"/>
</dbReference>
<dbReference type="PANTHER" id="PTHR43266">
    <property type="entry name" value="MACROLIDE-EFFLUX PROTEIN"/>
    <property type="match status" value="1"/>
</dbReference>
<feature type="transmembrane region" description="Helical" evidence="7">
    <location>
        <begin position="357"/>
        <end position="379"/>
    </location>
</feature>
<dbReference type="PANTHER" id="PTHR43266:SF9">
    <property type="entry name" value="PERMEASE, MAJOR FACILITATOR SUPERFAMILY-RELATED"/>
    <property type="match status" value="1"/>
</dbReference>
<feature type="transmembrane region" description="Helical" evidence="7">
    <location>
        <begin position="9"/>
        <end position="35"/>
    </location>
</feature>
<dbReference type="InterPro" id="IPR036259">
    <property type="entry name" value="MFS_trans_sf"/>
</dbReference>
<dbReference type="Proteomes" id="UP000671862">
    <property type="component" value="Chromosome"/>
</dbReference>
<keyword evidence="2" id="KW-0813">Transport</keyword>
<organism evidence="9 10">
    <name type="scientific">Thermosipho ferrireducens</name>
    <dbReference type="NCBI Taxonomy" id="2571116"/>
    <lineage>
        <taxon>Bacteria</taxon>
        <taxon>Thermotogati</taxon>
        <taxon>Thermotogota</taxon>
        <taxon>Thermotogae</taxon>
        <taxon>Thermotogales</taxon>
        <taxon>Fervidobacteriaceae</taxon>
        <taxon>Thermosipho</taxon>
    </lineage>
</organism>
<dbReference type="RefSeq" id="WP_207566425.1">
    <property type="nucleotide sequence ID" value="NZ_CP071446.1"/>
</dbReference>
<feature type="transmembrane region" description="Helical" evidence="7">
    <location>
        <begin position="220"/>
        <end position="244"/>
    </location>
</feature>
<keyword evidence="10" id="KW-1185">Reference proteome</keyword>
<dbReference type="PRINTS" id="PR01988">
    <property type="entry name" value="EXPORTERBACE"/>
</dbReference>
<comment type="subcellular location">
    <subcellularLocation>
        <location evidence="1">Cell membrane</location>
        <topology evidence="1">Multi-pass membrane protein</topology>
    </subcellularLocation>
</comment>
<keyword evidence="3" id="KW-1003">Cell membrane</keyword>
<evidence type="ECO:0000256" key="3">
    <source>
        <dbReference type="ARBA" id="ARBA00022475"/>
    </source>
</evidence>
<dbReference type="EMBL" id="CP071446">
    <property type="protein sequence ID" value="QTA37701.1"/>
    <property type="molecule type" value="Genomic_DNA"/>
</dbReference>
<reference evidence="9 10" key="1">
    <citation type="submission" date="2021-03" db="EMBL/GenBank/DDBJ databases">
        <title>Thermosipho ferrireducens sp.nov., an anaerobic thermophilic iron-reducing bacterium isolated from a deep-sea hydrothermal sulfide deposits.</title>
        <authorList>
            <person name="Zeng X."/>
            <person name="Chen Y."/>
            <person name="Shao Z."/>
        </authorList>
    </citation>
    <scope>NUCLEOTIDE SEQUENCE [LARGE SCALE GENOMIC DNA]</scope>
    <source>
        <strain evidence="9 10">JL129W03</strain>
    </source>
</reference>
<dbReference type="CDD" id="cd06173">
    <property type="entry name" value="MFS_MefA_like"/>
    <property type="match status" value="1"/>
</dbReference>
<keyword evidence="6 7" id="KW-0472">Membrane</keyword>
<evidence type="ECO:0000256" key="4">
    <source>
        <dbReference type="ARBA" id="ARBA00022692"/>
    </source>
</evidence>
<feature type="domain" description="Major facilitator superfamily (MFS) profile" evidence="8">
    <location>
        <begin position="8"/>
        <end position="410"/>
    </location>
</feature>
<feature type="transmembrane region" description="Helical" evidence="7">
    <location>
        <begin position="285"/>
        <end position="305"/>
    </location>
</feature>
<feature type="transmembrane region" description="Helical" evidence="7">
    <location>
        <begin position="166"/>
        <end position="185"/>
    </location>
</feature>
<feature type="transmembrane region" description="Helical" evidence="7">
    <location>
        <begin position="317"/>
        <end position="337"/>
    </location>
</feature>
<gene>
    <name evidence="9" type="ORF">JYK00_08225</name>
</gene>
<protein>
    <submittedName>
        <fullName evidence="9">MFS transporter</fullName>
    </submittedName>
</protein>
<feature type="transmembrane region" description="Helical" evidence="7">
    <location>
        <begin position="385"/>
        <end position="405"/>
    </location>
</feature>
<name>A0ABX7S779_9BACT</name>
<dbReference type="PROSITE" id="PS50850">
    <property type="entry name" value="MFS"/>
    <property type="match status" value="1"/>
</dbReference>
<dbReference type="SUPFAM" id="SSF103473">
    <property type="entry name" value="MFS general substrate transporter"/>
    <property type="match status" value="1"/>
</dbReference>
<feature type="transmembrane region" description="Helical" evidence="7">
    <location>
        <begin position="256"/>
        <end position="278"/>
    </location>
</feature>
<keyword evidence="5 7" id="KW-1133">Transmembrane helix</keyword>
<evidence type="ECO:0000256" key="6">
    <source>
        <dbReference type="ARBA" id="ARBA00023136"/>
    </source>
</evidence>
<feature type="transmembrane region" description="Helical" evidence="7">
    <location>
        <begin position="41"/>
        <end position="62"/>
    </location>
</feature>
<dbReference type="Gene3D" id="1.20.1250.20">
    <property type="entry name" value="MFS general substrate transporter like domains"/>
    <property type="match status" value="1"/>
</dbReference>
<dbReference type="InterPro" id="IPR011701">
    <property type="entry name" value="MFS"/>
</dbReference>
<keyword evidence="4 7" id="KW-0812">Transmembrane</keyword>
<evidence type="ECO:0000256" key="1">
    <source>
        <dbReference type="ARBA" id="ARBA00004651"/>
    </source>
</evidence>
<accession>A0ABX7S779</accession>
<evidence type="ECO:0000313" key="9">
    <source>
        <dbReference type="EMBL" id="QTA37701.1"/>
    </source>
</evidence>
<feature type="transmembrane region" description="Helical" evidence="7">
    <location>
        <begin position="74"/>
        <end position="94"/>
    </location>
</feature>
<evidence type="ECO:0000256" key="7">
    <source>
        <dbReference type="SAM" id="Phobius"/>
    </source>
</evidence>